<dbReference type="Proteomes" id="UP000186819">
    <property type="component" value="Unassembled WGS sequence"/>
</dbReference>
<evidence type="ECO:0000313" key="7">
    <source>
        <dbReference type="Proteomes" id="UP000186819"/>
    </source>
</evidence>
<keyword evidence="2 4" id="KW-0560">Oxidoreductase</keyword>
<feature type="domain" description="Aldehyde dehydrogenase" evidence="5">
    <location>
        <begin position="42"/>
        <end position="496"/>
    </location>
</feature>
<dbReference type="InterPro" id="IPR016162">
    <property type="entry name" value="Ald_DH_N"/>
</dbReference>
<accession>A0A1N6PZG3</accession>
<dbReference type="RefSeq" id="WP_076600780.1">
    <property type="nucleotide sequence ID" value="NZ_FTMD01000002.1"/>
</dbReference>
<dbReference type="GO" id="GO:0016620">
    <property type="term" value="F:oxidoreductase activity, acting on the aldehyde or oxo group of donors, NAD or NADP as acceptor"/>
    <property type="evidence" value="ECO:0007669"/>
    <property type="project" value="InterPro"/>
</dbReference>
<sequence>MNDAVSGKVSVGDDALSPRTRRFLTETRLGHLIDGELVLSADGATMPVIDPNTGREFVRVAQGSAVEVDRAAQAARRAFEDGRWRNLPPMKKEAVLRRLGALLEEHREVLMDLDMLDGGIIRAQTPFFVQFGIDVTNYYAGWPSKIEGAMSPTGSNLVVQQVREPVGVCGVIMPWNAPSAVPLGVVAPLACGNSVVLKPAEQTPLTALLFGMLCMEAGVPAGVVNVVQGLGHTVGAALVDHPEVDSISFTGSVATGKRIQAAAAARLKRVSLELGGKSPQLVFADADIERASMAAAWAVWGHSGQICTAGSRVLVHRSIHDEFVARMVEASRALKVGSCFDADTHVGPVISQQQLDQVSRYVEIGKTEGATVALGGRRHDADGYFFQPTIFTGVRNDMTIAQEEIFGPVMAVIPFDSDDEAWAIANATEFGLAAGVWTRDVVRAHRASQRLKVGTVWVNAYQLNETSVPYGGVKASGFGRSLGAVSIEEFTHVKSVWFNLD</sequence>
<dbReference type="Gene3D" id="3.40.605.10">
    <property type="entry name" value="Aldehyde Dehydrogenase, Chain A, domain 1"/>
    <property type="match status" value="1"/>
</dbReference>
<name>A0A1N6PZG3_9RHOO</name>
<comment type="similarity">
    <text evidence="1 4">Belongs to the aldehyde dehydrogenase family.</text>
</comment>
<dbReference type="PANTHER" id="PTHR11699">
    <property type="entry name" value="ALDEHYDE DEHYDROGENASE-RELATED"/>
    <property type="match status" value="1"/>
</dbReference>
<dbReference type="STRING" id="34027.SAMN05421829_102271"/>
<dbReference type="InterPro" id="IPR029510">
    <property type="entry name" value="Ald_DH_CS_GLU"/>
</dbReference>
<gene>
    <name evidence="6" type="ORF">SAMN05421829_102271</name>
</gene>
<dbReference type="Gene3D" id="3.40.309.10">
    <property type="entry name" value="Aldehyde Dehydrogenase, Chain A, domain 2"/>
    <property type="match status" value="1"/>
</dbReference>
<dbReference type="Pfam" id="PF00171">
    <property type="entry name" value="Aldedh"/>
    <property type="match status" value="1"/>
</dbReference>
<dbReference type="OrthoDB" id="6187633at2"/>
<protein>
    <submittedName>
        <fullName evidence="6">Phenylacetaldehyde dehydrogenase</fullName>
    </submittedName>
</protein>
<keyword evidence="7" id="KW-1185">Reference proteome</keyword>
<organism evidence="6 7">
    <name type="scientific">Aromatoleum tolulyticum</name>
    <dbReference type="NCBI Taxonomy" id="34027"/>
    <lineage>
        <taxon>Bacteria</taxon>
        <taxon>Pseudomonadati</taxon>
        <taxon>Pseudomonadota</taxon>
        <taxon>Betaproteobacteria</taxon>
        <taxon>Rhodocyclales</taxon>
        <taxon>Rhodocyclaceae</taxon>
        <taxon>Aromatoleum</taxon>
    </lineage>
</organism>
<evidence type="ECO:0000313" key="6">
    <source>
        <dbReference type="EMBL" id="SIQ09730.1"/>
    </source>
</evidence>
<proteinExistence type="inferred from homology"/>
<evidence type="ECO:0000256" key="2">
    <source>
        <dbReference type="ARBA" id="ARBA00023002"/>
    </source>
</evidence>
<feature type="active site" evidence="3">
    <location>
        <position position="273"/>
    </location>
</feature>
<dbReference type="FunFam" id="3.40.309.10:FF:000012">
    <property type="entry name" value="Betaine aldehyde dehydrogenase"/>
    <property type="match status" value="1"/>
</dbReference>
<dbReference type="PROSITE" id="PS00687">
    <property type="entry name" value="ALDEHYDE_DEHYDR_GLU"/>
    <property type="match status" value="1"/>
</dbReference>
<dbReference type="SUPFAM" id="SSF53720">
    <property type="entry name" value="ALDH-like"/>
    <property type="match status" value="1"/>
</dbReference>
<dbReference type="EMBL" id="FTMD01000002">
    <property type="protein sequence ID" value="SIQ09730.1"/>
    <property type="molecule type" value="Genomic_DNA"/>
</dbReference>
<reference evidence="7" key="1">
    <citation type="submission" date="2017-01" db="EMBL/GenBank/DDBJ databases">
        <authorList>
            <person name="Varghese N."/>
            <person name="Submissions S."/>
        </authorList>
    </citation>
    <scope>NUCLEOTIDE SEQUENCE [LARGE SCALE GENOMIC DNA]</scope>
    <source>
        <strain evidence="7">ATCC 51758</strain>
    </source>
</reference>
<evidence type="ECO:0000256" key="4">
    <source>
        <dbReference type="RuleBase" id="RU003345"/>
    </source>
</evidence>
<dbReference type="InterPro" id="IPR016161">
    <property type="entry name" value="Ald_DH/histidinol_DH"/>
</dbReference>
<evidence type="ECO:0000256" key="1">
    <source>
        <dbReference type="ARBA" id="ARBA00009986"/>
    </source>
</evidence>
<dbReference type="AlphaFoldDB" id="A0A1N6PZG3"/>
<evidence type="ECO:0000259" key="5">
    <source>
        <dbReference type="Pfam" id="PF00171"/>
    </source>
</evidence>
<evidence type="ECO:0000256" key="3">
    <source>
        <dbReference type="PROSITE-ProRule" id="PRU10007"/>
    </source>
</evidence>
<dbReference type="InterPro" id="IPR015590">
    <property type="entry name" value="Aldehyde_DH_dom"/>
</dbReference>
<dbReference type="InterPro" id="IPR016163">
    <property type="entry name" value="Ald_DH_C"/>
</dbReference>
<dbReference type="FunFam" id="3.40.605.10:FF:000007">
    <property type="entry name" value="NAD/NADP-dependent betaine aldehyde dehydrogenase"/>
    <property type="match status" value="1"/>
</dbReference>